<name>A0ABQ9H4M0_9NEOP</name>
<reference evidence="1 2" key="1">
    <citation type="submission" date="2023-02" db="EMBL/GenBank/DDBJ databases">
        <title>LHISI_Scaffold_Assembly.</title>
        <authorList>
            <person name="Stuart O.P."/>
            <person name="Cleave R."/>
            <person name="Magrath M.J.L."/>
            <person name="Mikheyev A.S."/>
        </authorList>
    </citation>
    <scope>NUCLEOTIDE SEQUENCE [LARGE SCALE GENOMIC DNA]</scope>
    <source>
        <strain evidence="1">Daus_M_001</strain>
        <tissue evidence="1">Leg muscle</tissue>
    </source>
</reference>
<protein>
    <submittedName>
        <fullName evidence="1">Uncharacterized protein</fullName>
    </submittedName>
</protein>
<proteinExistence type="predicted"/>
<sequence length="295" mass="33773">MAVACGRRRSQALKCRYSNTSRCKTASTALVRVACVRILYHTQFPVLEIPVQQMFAYEFAARANYTREQASNRLLPAPQTVDVHFGDLQENLKLFKFQSENYSIAMGLDKNEETVKVARVKEDRVQPRGQGVRITQCFYCGGSHVHKKELCLAYGKRCRVCNRLNHFTLVCKQQENQQDGKICRLDERPIEGALSTNTKKKWITDLDMGDQGHMIKVQLDTGTTCDVMSFKDYRAIVGREHTKDTIMSRYPDLFKGIECLSVKHLLEIDTGAKPVQQPPRRYPIVLRPKVKEKLA</sequence>
<dbReference type="Proteomes" id="UP001159363">
    <property type="component" value="Chromosome 6"/>
</dbReference>
<accession>A0ABQ9H4M0</accession>
<organism evidence="1 2">
    <name type="scientific">Dryococelus australis</name>
    <dbReference type="NCBI Taxonomy" id="614101"/>
    <lineage>
        <taxon>Eukaryota</taxon>
        <taxon>Metazoa</taxon>
        <taxon>Ecdysozoa</taxon>
        <taxon>Arthropoda</taxon>
        <taxon>Hexapoda</taxon>
        <taxon>Insecta</taxon>
        <taxon>Pterygota</taxon>
        <taxon>Neoptera</taxon>
        <taxon>Polyneoptera</taxon>
        <taxon>Phasmatodea</taxon>
        <taxon>Verophasmatodea</taxon>
        <taxon>Anareolatae</taxon>
        <taxon>Phasmatidae</taxon>
        <taxon>Eurycanthinae</taxon>
        <taxon>Dryococelus</taxon>
    </lineage>
</organism>
<gene>
    <name evidence="1" type="ORF">PR048_019845</name>
</gene>
<evidence type="ECO:0000313" key="2">
    <source>
        <dbReference type="Proteomes" id="UP001159363"/>
    </source>
</evidence>
<keyword evidence="2" id="KW-1185">Reference proteome</keyword>
<dbReference type="EMBL" id="JARBHB010000007">
    <property type="protein sequence ID" value="KAJ8879239.1"/>
    <property type="molecule type" value="Genomic_DNA"/>
</dbReference>
<comment type="caution">
    <text evidence="1">The sequence shown here is derived from an EMBL/GenBank/DDBJ whole genome shotgun (WGS) entry which is preliminary data.</text>
</comment>
<evidence type="ECO:0000313" key="1">
    <source>
        <dbReference type="EMBL" id="KAJ8879239.1"/>
    </source>
</evidence>